<feature type="signal peptide" evidence="1">
    <location>
        <begin position="1"/>
        <end position="25"/>
    </location>
</feature>
<evidence type="ECO:0000259" key="2">
    <source>
        <dbReference type="Pfam" id="PF04577"/>
    </source>
</evidence>
<evidence type="ECO:0000256" key="1">
    <source>
        <dbReference type="SAM" id="SignalP"/>
    </source>
</evidence>
<protein>
    <recommendedName>
        <fullName evidence="2">Glycosyltransferase 61 catalytic domain-containing protein</fullName>
    </recommendedName>
</protein>
<comment type="caution">
    <text evidence="3">The sequence shown here is derived from an EMBL/GenBank/DDBJ whole genome shotgun (WGS) entry which is preliminary data.</text>
</comment>
<dbReference type="Proteomes" id="UP001363151">
    <property type="component" value="Unassembled WGS sequence"/>
</dbReference>
<dbReference type="CDD" id="cd03801">
    <property type="entry name" value="GT4_PimA-like"/>
    <property type="match status" value="1"/>
</dbReference>
<name>A0ABR1GFD2_AURAN</name>
<dbReference type="Gene3D" id="3.40.50.2000">
    <property type="entry name" value="Glycogen Phosphorylase B"/>
    <property type="match status" value="2"/>
</dbReference>
<dbReference type="PANTHER" id="PTHR45947">
    <property type="entry name" value="SULFOQUINOVOSYL TRANSFERASE SQD2"/>
    <property type="match status" value="1"/>
</dbReference>
<dbReference type="Pfam" id="PF04577">
    <property type="entry name" value="Glyco_transf_61"/>
    <property type="match status" value="1"/>
</dbReference>
<proteinExistence type="predicted"/>
<gene>
    <name evidence="3" type="ORF">SO694_00011377</name>
</gene>
<feature type="chain" id="PRO_5045122123" description="Glycosyltransferase 61 catalytic domain-containing protein" evidence="1">
    <location>
        <begin position="26"/>
        <end position="1144"/>
    </location>
</feature>
<dbReference type="InterPro" id="IPR049625">
    <property type="entry name" value="Glyco_transf_61_cat"/>
</dbReference>
<evidence type="ECO:0000313" key="4">
    <source>
        <dbReference type="Proteomes" id="UP001363151"/>
    </source>
</evidence>
<organism evidence="3 4">
    <name type="scientific">Aureococcus anophagefferens</name>
    <name type="common">Harmful bloom alga</name>
    <dbReference type="NCBI Taxonomy" id="44056"/>
    <lineage>
        <taxon>Eukaryota</taxon>
        <taxon>Sar</taxon>
        <taxon>Stramenopiles</taxon>
        <taxon>Ochrophyta</taxon>
        <taxon>Pelagophyceae</taxon>
        <taxon>Pelagomonadales</taxon>
        <taxon>Pelagomonadaceae</taxon>
        <taxon>Aureococcus</taxon>
    </lineage>
</organism>
<dbReference type="SUPFAM" id="SSF53756">
    <property type="entry name" value="UDP-Glycosyltransferase/glycogen phosphorylase"/>
    <property type="match status" value="1"/>
</dbReference>
<dbReference type="PANTHER" id="PTHR45947:SF3">
    <property type="entry name" value="SULFOQUINOVOSYL TRANSFERASE SQD2"/>
    <property type="match status" value="1"/>
</dbReference>
<dbReference type="Pfam" id="PF13692">
    <property type="entry name" value="Glyco_trans_1_4"/>
    <property type="match status" value="1"/>
</dbReference>
<dbReference type="InterPro" id="IPR050194">
    <property type="entry name" value="Glycosyltransferase_grp1"/>
</dbReference>
<evidence type="ECO:0000313" key="3">
    <source>
        <dbReference type="EMBL" id="KAK7254517.1"/>
    </source>
</evidence>
<keyword evidence="4" id="KW-1185">Reference proteome</keyword>
<dbReference type="EMBL" id="JBBJCI010000024">
    <property type="protein sequence ID" value="KAK7254517.1"/>
    <property type="molecule type" value="Genomic_DNA"/>
</dbReference>
<reference evidence="3 4" key="1">
    <citation type="submission" date="2024-03" db="EMBL/GenBank/DDBJ databases">
        <title>Aureococcus anophagefferens CCMP1851 and Kratosvirus quantuckense: Draft genome of a second virus-susceptible host strain in the model system.</title>
        <authorList>
            <person name="Chase E."/>
            <person name="Truchon A.R."/>
            <person name="Schepens W."/>
            <person name="Wilhelm S.W."/>
        </authorList>
    </citation>
    <scope>NUCLEOTIDE SEQUENCE [LARGE SCALE GENOMIC DNA]</scope>
    <source>
        <strain evidence="3 4">CCMP1851</strain>
    </source>
</reference>
<accession>A0ABR1GFD2</accession>
<keyword evidence="1" id="KW-0732">Signal</keyword>
<sequence length="1144" mass="123990">MVNALWLPSRAARSLLPLLAAASLAQAPVRVAYLHQGLPVGGVESSLINVCRFIDRRRIEPVLVLFGRDAADALLDDALRAGCAVERFDARWRNADWSISWDERQVRRLTRYLRSGGFGAAVAFYGGAELGEAVPLGVAAANRAGLPVVVRIEWVAAAPPDLDIAAVEVSTPFVARIQTRKGVAYPLHLLGGGVEVPATYARRPGASRTLVVGRISRLIVEKDPISFVLAAPLIRDALVGGTYDAVRFLIAGDGPLRGELEALDADQGGLVEFLGAVPRSGLWAFLDGIDVFLYSSVCDSLGYVMLEAMAAARPVVATRVCAAEDVLDDGVTGVLVDPVLDERGEHSLGDASAKRHADAVVALVRRGPAALEAAGAAARAVVERAWAAPRFFDRHASLLESVARPTTAVDALPYERRRWSKVTATWALTKFIYAEETGDGGFLKEVMTVLACALDDVPGEWRRMLRAVTDHACRFTDTADAKHECKEVLAHRLDNLRGRARPGSLIMDSGDFKRTLFTVDTTVIGATAAASGGCALELAAATEWRERGPVYLETLRAAQMPGMYVVPRGCALPENLRVCYAIFDRVLNDNVRPWTMCETNHSEWAVRRRYDDDSAPVAWPNKYFTINCAGTCSVALVVIDEHGEANNERTAGFNTGERQGSKRERHSQLQRLLSRPFSTRERGVVTIKALDPLETYDAPMPATERRWRCVSDAMACSDVAVYELPAFPFSSRWSAAKRVAYDGRDLLVFAGDGGSWALAAPFEASGSADDPLPAMLGKLRRQGMDLGGWGRARVVQGSYDDFRDAHCGGNRTLDRDVFVQRLLQPPNSQYHILYTTMTALLAAKRRLAAAGERPLLLLDDEMGAARMFDEHAKPQERRERLQLASQFETLLWSRFDDGGPVCFERLHVGTDERDGLNGFTHASDGIVLTSDVDVVRRAPAHSQIKRSSDALLGLRAALVADFAPAEARANYARGSAGRALRVVLVDRRGSRRFRDTAAVADAVLAGCGDVEGEVEVHVVALEGLGYEAQLALLSGTDLLVGMEGQGLANMLYLPSDAAVVVLVPPGFDECAVDYTDAAALLGLAVETSLLLDAPTRSHFGPREETLEKKGYWTGAVEVVDLDLARVAEAVRRALAARARRKAAS</sequence>
<feature type="domain" description="Glycosyltransferase 61 catalytic" evidence="2">
    <location>
        <begin position="946"/>
        <end position="1060"/>
    </location>
</feature>